<proteinExistence type="predicted"/>
<organism evidence="2 3">
    <name type="scientific">Pleurodeles waltl</name>
    <name type="common">Iberian ribbed newt</name>
    <dbReference type="NCBI Taxonomy" id="8319"/>
    <lineage>
        <taxon>Eukaryota</taxon>
        <taxon>Metazoa</taxon>
        <taxon>Chordata</taxon>
        <taxon>Craniata</taxon>
        <taxon>Vertebrata</taxon>
        <taxon>Euteleostomi</taxon>
        <taxon>Amphibia</taxon>
        <taxon>Batrachia</taxon>
        <taxon>Caudata</taxon>
        <taxon>Salamandroidea</taxon>
        <taxon>Salamandridae</taxon>
        <taxon>Pleurodelinae</taxon>
        <taxon>Pleurodeles</taxon>
    </lineage>
</organism>
<dbReference type="AlphaFoldDB" id="A0AAV7T990"/>
<sequence length="262" mass="28944">MLFGVGTFREGGVLLEAASSPATRKREVHNKLRAGCPRHSIEDKVAATPEVDNTMVTFMRRMVKDPKRGIDRSWRACQEKSLDIIGPLTKITERAEDAKKRGAAIVPEILSGWTQWATCLLVNANCTISAELRRSLLLRLDPKIGELASAQAGPDPKENVFGDTFVKDLPKCVQAFTALDKAQASLKKVFNPRFLLGPDEVEVALPPVSCCKVIGNSKVLRDQTGQNKEKSHRSYPLRTNSKETTAINPSEEANPIQQQKKK</sequence>
<feature type="compositionally biased region" description="Polar residues" evidence="1">
    <location>
        <begin position="237"/>
        <end position="248"/>
    </location>
</feature>
<feature type="region of interest" description="Disordered" evidence="1">
    <location>
        <begin position="222"/>
        <end position="262"/>
    </location>
</feature>
<reference evidence="2" key="1">
    <citation type="journal article" date="2022" name="bioRxiv">
        <title>Sequencing and chromosome-scale assembly of the giantPleurodeles waltlgenome.</title>
        <authorList>
            <person name="Brown T."/>
            <person name="Elewa A."/>
            <person name="Iarovenko S."/>
            <person name="Subramanian E."/>
            <person name="Araus A.J."/>
            <person name="Petzold A."/>
            <person name="Susuki M."/>
            <person name="Suzuki K.-i.T."/>
            <person name="Hayashi T."/>
            <person name="Toyoda A."/>
            <person name="Oliveira C."/>
            <person name="Osipova E."/>
            <person name="Leigh N.D."/>
            <person name="Simon A."/>
            <person name="Yun M.H."/>
        </authorList>
    </citation>
    <scope>NUCLEOTIDE SEQUENCE</scope>
    <source>
        <strain evidence="2">20211129_DDA</strain>
        <tissue evidence="2">Liver</tissue>
    </source>
</reference>
<dbReference type="EMBL" id="JANPWB010000007">
    <property type="protein sequence ID" value="KAJ1172478.1"/>
    <property type="molecule type" value="Genomic_DNA"/>
</dbReference>
<evidence type="ECO:0000313" key="3">
    <source>
        <dbReference type="Proteomes" id="UP001066276"/>
    </source>
</evidence>
<accession>A0AAV7T990</accession>
<name>A0AAV7T990_PLEWA</name>
<protein>
    <submittedName>
        <fullName evidence="2">Uncharacterized protein</fullName>
    </submittedName>
</protein>
<comment type="caution">
    <text evidence="2">The sequence shown here is derived from an EMBL/GenBank/DDBJ whole genome shotgun (WGS) entry which is preliminary data.</text>
</comment>
<gene>
    <name evidence="2" type="ORF">NDU88_004325</name>
</gene>
<keyword evidence="3" id="KW-1185">Reference proteome</keyword>
<dbReference type="Proteomes" id="UP001066276">
    <property type="component" value="Chromosome 4_1"/>
</dbReference>
<evidence type="ECO:0000313" key="2">
    <source>
        <dbReference type="EMBL" id="KAJ1172478.1"/>
    </source>
</evidence>
<evidence type="ECO:0000256" key="1">
    <source>
        <dbReference type="SAM" id="MobiDB-lite"/>
    </source>
</evidence>